<dbReference type="InterPro" id="IPR006640">
    <property type="entry name" value="SprT-like_domain"/>
</dbReference>
<keyword evidence="4" id="KW-1185">Reference proteome</keyword>
<dbReference type="EMBL" id="JAACJN010000005">
    <property type="protein sequence ID" value="KAF5392636.1"/>
    <property type="molecule type" value="Genomic_DNA"/>
</dbReference>
<feature type="compositionally biased region" description="Low complexity" evidence="1">
    <location>
        <begin position="219"/>
        <end position="240"/>
    </location>
</feature>
<dbReference type="GO" id="GO:0006950">
    <property type="term" value="P:response to stress"/>
    <property type="evidence" value="ECO:0007669"/>
    <property type="project" value="UniProtKB-ARBA"/>
</dbReference>
<dbReference type="PANTHER" id="PTHR23099">
    <property type="entry name" value="TRANSCRIPTIONAL REGULATOR"/>
    <property type="match status" value="1"/>
</dbReference>
<evidence type="ECO:0000259" key="2">
    <source>
        <dbReference type="SMART" id="SM00731"/>
    </source>
</evidence>
<feature type="compositionally biased region" description="Low complexity" evidence="1">
    <location>
        <begin position="7"/>
        <end position="21"/>
    </location>
</feature>
<dbReference type="OrthoDB" id="20772at2759"/>
<feature type="compositionally biased region" description="Basic and acidic residues" evidence="1">
    <location>
        <begin position="457"/>
        <end position="466"/>
    </location>
</feature>
<gene>
    <name evidence="3" type="ORF">D9757_002132</name>
</gene>
<dbReference type="Pfam" id="PF10263">
    <property type="entry name" value="SprT-like"/>
    <property type="match status" value="1"/>
</dbReference>
<dbReference type="Proteomes" id="UP000518752">
    <property type="component" value="Unassembled WGS sequence"/>
</dbReference>
<feature type="region of interest" description="Disordered" evidence="1">
    <location>
        <begin position="1"/>
        <end position="55"/>
    </location>
</feature>
<proteinExistence type="predicted"/>
<feature type="compositionally biased region" description="Acidic residues" evidence="1">
    <location>
        <begin position="146"/>
        <end position="161"/>
    </location>
</feature>
<evidence type="ECO:0000256" key="1">
    <source>
        <dbReference type="SAM" id="MobiDB-lite"/>
    </source>
</evidence>
<dbReference type="SMART" id="SM00731">
    <property type="entry name" value="SprT"/>
    <property type="match status" value="1"/>
</dbReference>
<organism evidence="3 4">
    <name type="scientific">Collybiopsis confluens</name>
    <dbReference type="NCBI Taxonomy" id="2823264"/>
    <lineage>
        <taxon>Eukaryota</taxon>
        <taxon>Fungi</taxon>
        <taxon>Dikarya</taxon>
        <taxon>Basidiomycota</taxon>
        <taxon>Agaricomycotina</taxon>
        <taxon>Agaricomycetes</taxon>
        <taxon>Agaricomycetidae</taxon>
        <taxon>Agaricales</taxon>
        <taxon>Marasmiineae</taxon>
        <taxon>Omphalotaceae</taxon>
        <taxon>Collybiopsis</taxon>
    </lineage>
</organism>
<dbReference type="GO" id="GO:0005634">
    <property type="term" value="C:nucleus"/>
    <property type="evidence" value="ECO:0007669"/>
    <property type="project" value="TreeGrafter"/>
</dbReference>
<accession>A0A8H5I088</accession>
<feature type="region of interest" description="Disordered" evidence="1">
    <location>
        <begin position="113"/>
        <end position="180"/>
    </location>
</feature>
<feature type="region of interest" description="Disordered" evidence="1">
    <location>
        <begin position="219"/>
        <end position="241"/>
    </location>
</feature>
<reference evidence="3 4" key="1">
    <citation type="journal article" date="2020" name="ISME J.">
        <title>Uncovering the hidden diversity of litter-decomposition mechanisms in mushroom-forming fungi.</title>
        <authorList>
            <person name="Floudas D."/>
            <person name="Bentzer J."/>
            <person name="Ahren D."/>
            <person name="Johansson T."/>
            <person name="Persson P."/>
            <person name="Tunlid A."/>
        </authorList>
    </citation>
    <scope>NUCLEOTIDE SEQUENCE [LARGE SCALE GENOMIC DNA]</scope>
    <source>
        <strain evidence="3 4">CBS 406.79</strain>
    </source>
</reference>
<evidence type="ECO:0000313" key="4">
    <source>
        <dbReference type="Proteomes" id="UP000518752"/>
    </source>
</evidence>
<dbReference type="PANTHER" id="PTHR23099:SF0">
    <property type="entry name" value="GERM CELL NUCLEAR ACIDIC PROTEIN"/>
    <property type="match status" value="1"/>
</dbReference>
<comment type="caution">
    <text evidence="3">The sequence shown here is derived from an EMBL/GenBank/DDBJ whole genome shotgun (WGS) entry which is preliminary data.</text>
</comment>
<feature type="compositionally biased region" description="Polar residues" evidence="1">
    <location>
        <begin position="478"/>
        <end position="496"/>
    </location>
</feature>
<evidence type="ECO:0000313" key="3">
    <source>
        <dbReference type="EMBL" id="KAF5392636.1"/>
    </source>
</evidence>
<feature type="domain" description="SprT-like" evidence="2">
    <location>
        <begin position="279"/>
        <end position="452"/>
    </location>
</feature>
<feature type="compositionally biased region" description="Low complexity" evidence="1">
    <location>
        <begin position="113"/>
        <end position="131"/>
    </location>
</feature>
<name>A0A8H5I088_9AGAR</name>
<sequence length="532" mass="58636">MAQARYATLHATSSLSLSAMTKETRSVSGRRNVDSEIVPDSEEERVRIPNYKPSMLSEDGKELRVVEISSDEEEPINVPSFGAARSKLKEHADGEDPFIAMPGSWYRPRAVLSSVASPPKSSPASKSARVSNNPRYRPSRRVIESSESEGEDVLELTDEEEGRPVPRSLAASSPPVSRSPKMLLYEESGSDSEVVPVRDEALLIMNDPPRRKPKLKFPLLNDNKHNNPSASTPSTPNSVSGVSLTLNVRLASPSRISPTKRTPRTGKKAREAAKLERLKTYAKDRFTYLNEKVFENKIPTATLLVWNPRFRTTAGKATYKRQVASHAIDRHGAVLSQIELGTKILDDEERIDRTLSHEMCHLASWIISAKIDENHGQIFKAWAAKVEKDCPGIVVSTTHDYEIHHPFSWSMTSIMLTIGTRNSRLDRIVGRFSKSIAPGTECEACQQGHMVPLFEQPAKRDPDTPKSSRMAPSKCKDSPSTYGGSLSPTKASASSGGQIEVICIHDSDSETDLESDNVIELLAARIASTNIS</sequence>
<dbReference type="AlphaFoldDB" id="A0A8H5I088"/>
<protein>
    <recommendedName>
        <fullName evidence="2">SprT-like domain-containing protein</fullName>
    </recommendedName>
</protein>
<feature type="region of interest" description="Disordered" evidence="1">
    <location>
        <begin position="454"/>
        <end position="496"/>
    </location>
</feature>